<dbReference type="Proteomes" id="UP000053097">
    <property type="component" value="Unassembled WGS sequence"/>
</dbReference>
<evidence type="ECO:0000313" key="1">
    <source>
        <dbReference type="EMBL" id="EZA51067.1"/>
    </source>
</evidence>
<proteinExistence type="predicted"/>
<keyword evidence="2" id="KW-1185">Reference proteome</keyword>
<reference evidence="1 2" key="1">
    <citation type="journal article" date="2014" name="Curr. Biol.">
        <title>The genome of the clonal raider ant Cerapachys biroi.</title>
        <authorList>
            <person name="Oxley P.R."/>
            <person name="Ji L."/>
            <person name="Fetter-Pruneda I."/>
            <person name="McKenzie S.K."/>
            <person name="Li C."/>
            <person name="Hu H."/>
            <person name="Zhang G."/>
            <person name="Kronauer D.J."/>
        </authorList>
    </citation>
    <scope>NUCLEOTIDE SEQUENCE [LARGE SCALE GENOMIC DNA]</scope>
</reference>
<dbReference type="EMBL" id="KK107419">
    <property type="protein sequence ID" value="EZA51067.1"/>
    <property type="molecule type" value="Genomic_DNA"/>
</dbReference>
<gene>
    <name evidence="1" type="ORF">X777_10355</name>
</gene>
<organism evidence="1 2">
    <name type="scientific">Ooceraea biroi</name>
    <name type="common">Clonal raider ant</name>
    <name type="synonym">Cerapachys biroi</name>
    <dbReference type="NCBI Taxonomy" id="2015173"/>
    <lineage>
        <taxon>Eukaryota</taxon>
        <taxon>Metazoa</taxon>
        <taxon>Ecdysozoa</taxon>
        <taxon>Arthropoda</taxon>
        <taxon>Hexapoda</taxon>
        <taxon>Insecta</taxon>
        <taxon>Pterygota</taxon>
        <taxon>Neoptera</taxon>
        <taxon>Endopterygota</taxon>
        <taxon>Hymenoptera</taxon>
        <taxon>Apocrita</taxon>
        <taxon>Aculeata</taxon>
        <taxon>Formicoidea</taxon>
        <taxon>Formicidae</taxon>
        <taxon>Dorylinae</taxon>
        <taxon>Ooceraea</taxon>
    </lineage>
</organism>
<accession>A0A026W4T4</accession>
<evidence type="ECO:0000313" key="2">
    <source>
        <dbReference type="Proteomes" id="UP000053097"/>
    </source>
</evidence>
<dbReference type="AlphaFoldDB" id="A0A026W4T4"/>
<name>A0A026W4T4_OOCBI</name>
<protein>
    <submittedName>
        <fullName evidence="1">Uncharacterized protein</fullName>
    </submittedName>
</protein>
<sequence>MSLRERSQQFQKYDARQKIIREIIFKIVSRSLTLMFLNDDENVLTVVLAHYVTV</sequence>